<evidence type="ECO:0000313" key="3">
    <source>
        <dbReference type="Proteomes" id="UP001499930"/>
    </source>
</evidence>
<evidence type="ECO:0000259" key="1">
    <source>
        <dbReference type="PROSITE" id="PS50271"/>
    </source>
</evidence>
<dbReference type="PROSITE" id="PS50271">
    <property type="entry name" value="ZF_UBP"/>
    <property type="match status" value="1"/>
</dbReference>
<proteinExistence type="predicted"/>
<dbReference type="EMBL" id="BAAAWD010000015">
    <property type="protein sequence ID" value="GAA3024286.1"/>
    <property type="molecule type" value="Genomic_DNA"/>
</dbReference>
<dbReference type="InterPro" id="IPR013083">
    <property type="entry name" value="Znf_RING/FYVE/PHD"/>
</dbReference>
<dbReference type="RefSeq" id="WP_344900743.1">
    <property type="nucleotide sequence ID" value="NZ_BAAAWD010000015.1"/>
</dbReference>
<dbReference type="Pfam" id="PF02148">
    <property type="entry name" value="zf-UBP"/>
    <property type="match status" value="1"/>
</dbReference>
<accession>A0ABP6KYX3</accession>
<evidence type="ECO:0000313" key="2">
    <source>
        <dbReference type="EMBL" id="GAA3024286.1"/>
    </source>
</evidence>
<gene>
    <name evidence="2" type="ORF">GCM10017559_57210</name>
</gene>
<protein>
    <submittedName>
        <fullName evidence="2">UBP-type zinc finger domain-containing protein</fullName>
    </submittedName>
</protein>
<feature type="domain" description="UBP-type" evidence="1">
    <location>
        <begin position="2"/>
        <end position="87"/>
    </location>
</feature>
<dbReference type="Proteomes" id="UP001499930">
    <property type="component" value="Unassembled WGS sequence"/>
</dbReference>
<dbReference type="Gene3D" id="3.30.40.10">
    <property type="entry name" value="Zinc/RING finger domain, C3HC4 (zinc finger)"/>
    <property type="match status" value="1"/>
</dbReference>
<keyword evidence="3" id="KW-1185">Reference proteome</keyword>
<dbReference type="InterPro" id="IPR001607">
    <property type="entry name" value="Znf_UBP"/>
</dbReference>
<name>A0ABP6KYX3_9ACTN</name>
<dbReference type="SUPFAM" id="SSF57850">
    <property type="entry name" value="RING/U-box"/>
    <property type="match status" value="1"/>
</dbReference>
<reference evidence="3" key="1">
    <citation type="journal article" date="2019" name="Int. J. Syst. Evol. Microbiol.">
        <title>The Global Catalogue of Microorganisms (GCM) 10K type strain sequencing project: providing services to taxonomists for standard genome sequencing and annotation.</title>
        <authorList>
            <consortium name="The Broad Institute Genomics Platform"/>
            <consortium name="The Broad Institute Genome Sequencing Center for Infectious Disease"/>
            <person name="Wu L."/>
            <person name="Ma J."/>
        </authorList>
    </citation>
    <scope>NUCLEOTIDE SEQUENCE [LARGE SCALE GENOMIC DNA]</scope>
    <source>
        <strain evidence="3">JCM 3106</strain>
    </source>
</reference>
<organism evidence="2 3">
    <name type="scientific">Streptosporangium longisporum</name>
    <dbReference type="NCBI Taxonomy" id="46187"/>
    <lineage>
        <taxon>Bacteria</taxon>
        <taxon>Bacillati</taxon>
        <taxon>Actinomycetota</taxon>
        <taxon>Actinomycetes</taxon>
        <taxon>Streptosporangiales</taxon>
        <taxon>Streptosporangiaceae</taxon>
        <taxon>Streptosporangium</taxon>
    </lineage>
</organism>
<sequence>MELCQHLTEARTEDPPARTPQGCEECLAIGARWVHLRRCLSCGHIGCCDSSPNRHATGHATEIGHPVIASFEPGESWRWCYVDNVMG</sequence>
<comment type="caution">
    <text evidence="2">The sequence shown here is derived from an EMBL/GenBank/DDBJ whole genome shotgun (WGS) entry which is preliminary data.</text>
</comment>